<organism evidence="1 2">
    <name type="scientific">Photorhabdus aegyptia</name>
    <dbReference type="NCBI Taxonomy" id="2805098"/>
    <lineage>
        <taxon>Bacteria</taxon>
        <taxon>Pseudomonadati</taxon>
        <taxon>Pseudomonadota</taxon>
        <taxon>Gammaproteobacteria</taxon>
        <taxon>Enterobacterales</taxon>
        <taxon>Morganellaceae</taxon>
        <taxon>Photorhabdus</taxon>
    </lineage>
</organism>
<name>A0A022PGT3_9GAMM</name>
<dbReference type="AlphaFoldDB" id="A0A022PGT3"/>
<dbReference type="Proteomes" id="UP000023464">
    <property type="component" value="Unassembled WGS sequence"/>
</dbReference>
<reference evidence="1 2" key="1">
    <citation type="submission" date="2014-03" db="EMBL/GenBank/DDBJ databases">
        <title>Draft Genome of Photorhabdus luminescens BA1, an Egyptian Isolate.</title>
        <authorList>
            <person name="Ghazal S."/>
            <person name="Hurst S.G.IV."/>
            <person name="Morris K."/>
            <person name="Thomas K."/>
            <person name="Tisa L.S."/>
        </authorList>
    </citation>
    <scope>NUCLEOTIDE SEQUENCE [LARGE SCALE GENOMIC DNA]</scope>
    <source>
        <strain evidence="1 2">BA1</strain>
    </source>
</reference>
<proteinExistence type="predicted"/>
<gene>
    <name evidence="1" type="ORF">BA1DRAFT_03337</name>
</gene>
<dbReference type="PATRIC" id="fig|1393736.3.peg.3406"/>
<dbReference type="EMBL" id="JFGV01000056">
    <property type="protein sequence ID" value="EYU14148.1"/>
    <property type="molecule type" value="Genomic_DNA"/>
</dbReference>
<sequence>MTVEHIPPSEQIYLLNQELIQNADSLAGPAITVGGQAVRYWVNTYLHKYSKDNLPNEVFITSVDVDYVTKRNNVENIAKAFNVEPHYNNPLDFPSIAICLLTDKDTKTIKEHEGRLFSNPDNNDECNLVDIIDRPAGFEHDDLSGDKLYLNTERFMINAAPGSHELVRILNPIACIRSRLANIVNKVKDDIEVEKERIRSLMIPTYYFLLEKLEHEDFRTARKYVEDFGYLLQERSRRHCLVKYGIELHKVLESLQVNLSEHRDDYELPDMFLDEELRRMADHHKNQYIRLRAQLQLDQ</sequence>
<comment type="caution">
    <text evidence="1">The sequence shown here is derived from an EMBL/GenBank/DDBJ whole genome shotgun (WGS) entry which is preliminary data.</text>
</comment>
<evidence type="ECO:0000313" key="2">
    <source>
        <dbReference type="Proteomes" id="UP000023464"/>
    </source>
</evidence>
<accession>A0A022PGT3</accession>
<dbReference type="RefSeq" id="WP_036781164.1">
    <property type="nucleotide sequence ID" value="NZ_CAWLTM010000059.1"/>
</dbReference>
<keyword evidence="2" id="KW-1185">Reference proteome</keyword>
<protein>
    <submittedName>
        <fullName evidence="1">Uncharacterized protein</fullName>
    </submittedName>
</protein>
<evidence type="ECO:0000313" key="1">
    <source>
        <dbReference type="EMBL" id="EYU14148.1"/>
    </source>
</evidence>